<keyword evidence="2" id="KW-0805">Transcription regulation</keyword>
<keyword evidence="4" id="KW-0804">Transcription</keyword>
<dbReference type="PANTHER" id="PTHR30537:SF5">
    <property type="entry name" value="HTH-TYPE TRANSCRIPTIONAL ACTIVATOR TTDR-RELATED"/>
    <property type="match status" value="1"/>
</dbReference>
<dbReference type="FunFam" id="3.40.190.290:FF:000001">
    <property type="entry name" value="Transcriptional regulator, LysR family"/>
    <property type="match status" value="1"/>
</dbReference>
<sequence>MILNNLDDIVTFLKVVDNNSFSSVAKVMNQTPSSVSKQIARLEAALKTSLFERNTRKIKITDEGKAIAERARAALAILEDISDIANKGNSHLIGNIKITAPSAFGEKYLTLAIASFIKKHPEVSFNVQFTDHILDLYSNNLDLALRFGQLTDSRLIAKPLATSHRILVASPEYIKSHPILHPQELENHNCLVFSYPGLIQHTWSLHSSGQQANITVSGNLRSDNGQALRAWSVSGLGIALRETWSVIDEIKTGQLVQVLPDWKESATVLNAIRARREPIPRRLRTFIDYLADEWRDADF</sequence>
<dbReference type="Gene3D" id="1.10.10.10">
    <property type="entry name" value="Winged helix-like DNA-binding domain superfamily/Winged helix DNA-binding domain"/>
    <property type="match status" value="1"/>
</dbReference>
<evidence type="ECO:0000259" key="5">
    <source>
        <dbReference type="PROSITE" id="PS50931"/>
    </source>
</evidence>
<evidence type="ECO:0000256" key="1">
    <source>
        <dbReference type="ARBA" id="ARBA00009437"/>
    </source>
</evidence>
<dbReference type="Proteomes" id="UP000094600">
    <property type="component" value="Chromosome"/>
</dbReference>
<dbReference type="GO" id="GO:0003700">
    <property type="term" value="F:DNA-binding transcription factor activity"/>
    <property type="evidence" value="ECO:0007669"/>
    <property type="project" value="InterPro"/>
</dbReference>
<comment type="similarity">
    <text evidence="1">Belongs to the LysR transcriptional regulatory family.</text>
</comment>
<evidence type="ECO:0000313" key="6">
    <source>
        <dbReference type="EMBL" id="AOM39250.1"/>
    </source>
</evidence>
<dbReference type="PANTHER" id="PTHR30537">
    <property type="entry name" value="HTH-TYPE TRANSCRIPTIONAL REGULATOR"/>
    <property type="match status" value="1"/>
</dbReference>
<dbReference type="FunFam" id="1.10.10.10:FF:000001">
    <property type="entry name" value="LysR family transcriptional regulator"/>
    <property type="match status" value="1"/>
</dbReference>
<dbReference type="AlphaFoldDB" id="A0A2G0Q711"/>
<dbReference type="STRING" id="351679.A9255_00625"/>
<reference evidence="7 9" key="2">
    <citation type="journal article" date="2017" name="Nat. Microbiol.">
        <title>Natural product diversity associated with the nematode symbionts Photorhabdus and Xenorhabdus.</title>
        <authorList>
            <person name="Tobias N.J."/>
            <person name="Wolff H."/>
            <person name="Djahanschiri B."/>
            <person name="Grundmann F."/>
            <person name="Kronenwerth M."/>
            <person name="Shi Y.M."/>
            <person name="Simonyi S."/>
            <person name="Grun P."/>
            <person name="Shapiro-Ilan D."/>
            <person name="Pidot S.J."/>
            <person name="Stinear T.P."/>
            <person name="Ebersberger I."/>
            <person name="Bode H.B."/>
        </authorList>
    </citation>
    <scope>NUCLEOTIDE SEQUENCE [LARGE SCALE GENOMIC DNA]</scope>
    <source>
        <strain evidence="7 9">DSM 17903</strain>
    </source>
</reference>
<organism evidence="7 9">
    <name type="scientific">Xenorhabdus hominickii</name>
    <dbReference type="NCBI Taxonomy" id="351679"/>
    <lineage>
        <taxon>Bacteria</taxon>
        <taxon>Pseudomonadati</taxon>
        <taxon>Pseudomonadota</taxon>
        <taxon>Gammaproteobacteria</taxon>
        <taxon>Enterobacterales</taxon>
        <taxon>Morganellaceae</taxon>
        <taxon>Xenorhabdus</taxon>
    </lineage>
</organism>
<dbReference type="SUPFAM" id="SSF46785">
    <property type="entry name" value="Winged helix' DNA-binding domain"/>
    <property type="match status" value="1"/>
</dbReference>
<accession>A0A2G0Q711</accession>
<proteinExistence type="inferred from homology"/>
<keyword evidence="3" id="KW-0238">DNA-binding</keyword>
<dbReference type="Pfam" id="PF00126">
    <property type="entry name" value="HTH_1"/>
    <property type="match status" value="1"/>
</dbReference>
<evidence type="ECO:0000256" key="4">
    <source>
        <dbReference type="ARBA" id="ARBA00023163"/>
    </source>
</evidence>
<dbReference type="Proteomes" id="UP000225433">
    <property type="component" value="Unassembled WGS sequence"/>
</dbReference>
<dbReference type="CDD" id="cd08422">
    <property type="entry name" value="PBP2_CrgA_like"/>
    <property type="match status" value="1"/>
</dbReference>
<evidence type="ECO:0000256" key="3">
    <source>
        <dbReference type="ARBA" id="ARBA00023125"/>
    </source>
</evidence>
<dbReference type="Pfam" id="PF03466">
    <property type="entry name" value="LysR_substrate"/>
    <property type="match status" value="1"/>
</dbReference>
<dbReference type="Gene3D" id="3.40.190.290">
    <property type="match status" value="1"/>
</dbReference>
<reference evidence="6 8" key="1">
    <citation type="submission" date="2016-06" db="EMBL/GenBank/DDBJ databases">
        <title>Bacterial characters and pathogenicity of Xenorhabdus hominickii from an entomopathogenic nematode, Steinernema monticolum.</title>
        <authorList>
            <person name="Park Y."/>
            <person name="Kim Y."/>
        </authorList>
    </citation>
    <scope>NUCLEOTIDE SEQUENCE [LARGE SCALE GENOMIC DNA]</scope>
    <source>
        <strain evidence="6 8">ANU1</strain>
    </source>
</reference>
<dbReference type="InterPro" id="IPR000847">
    <property type="entry name" value="LysR_HTH_N"/>
</dbReference>
<keyword evidence="8" id="KW-1185">Reference proteome</keyword>
<evidence type="ECO:0000313" key="7">
    <source>
        <dbReference type="EMBL" id="PHM55009.1"/>
    </source>
</evidence>
<dbReference type="InterPro" id="IPR036390">
    <property type="entry name" value="WH_DNA-bd_sf"/>
</dbReference>
<dbReference type="RefSeq" id="WP_069315021.1">
    <property type="nucleotide sequence ID" value="NZ_CAWNQJ010000068.1"/>
</dbReference>
<feature type="domain" description="HTH lysR-type" evidence="5">
    <location>
        <begin position="4"/>
        <end position="61"/>
    </location>
</feature>
<dbReference type="InterPro" id="IPR058163">
    <property type="entry name" value="LysR-type_TF_proteobact-type"/>
</dbReference>
<evidence type="ECO:0000313" key="8">
    <source>
        <dbReference type="Proteomes" id="UP000094600"/>
    </source>
</evidence>
<dbReference type="GO" id="GO:0003677">
    <property type="term" value="F:DNA binding"/>
    <property type="evidence" value="ECO:0007669"/>
    <property type="project" value="UniProtKB-KW"/>
</dbReference>
<dbReference type="InterPro" id="IPR036388">
    <property type="entry name" value="WH-like_DNA-bd_sf"/>
</dbReference>
<dbReference type="EMBL" id="CP016176">
    <property type="protein sequence ID" value="AOM39250.1"/>
    <property type="molecule type" value="Genomic_DNA"/>
</dbReference>
<evidence type="ECO:0000313" key="9">
    <source>
        <dbReference type="Proteomes" id="UP000225433"/>
    </source>
</evidence>
<name>A0A2G0Q711_XENHO</name>
<protein>
    <submittedName>
        <fullName evidence="7">LysR family transcriptional regulator</fullName>
    </submittedName>
</protein>
<dbReference type="InterPro" id="IPR005119">
    <property type="entry name" value="LysR_subst-bd"/>
</dbReference>
<dbReference type="SUPFAM" id="SSF53850">
    <property type="entry name" value="Periplasmic binding protein-like II"/>
    <property type="match status" value="1"/>
</dbReference>
<gene>
    <name evidence="6" type="ORF">A9255_00625</name>
    <name evidence="7" type="ORF">Xhom_02979</name>
</gene>
<dbReference type="OrthoDB" id="9815676at2"/>
<evidence type="ECO:0000256" key="2">
    <source>
        <dbReference type="ARBA" id="ARBA00023015"/>
    </source>
</evidence>
<dbReference type="KEGG" id="xho:A9255_00625"/>
<dbReference type="PROSITE" id="PS50931">
    <property type="entry name" value="HTH_LYSR"/>
    <property type="match status" value="1"/>
</dbReference>
<dbReference type="EMBL" id="NJAI01000004">
    <property type="protein sequence ID" value="PHM55009.1"/>
    <property type="molecule type" value="Genomic_DNA"/>
</dbReference>